<dbReference type="OrthoDB" id="2081253at2"/>
<dbReference type="EMBL" id="CP029556">
    <property type="protein sequence ID" value="AXA83706.1"/>
    <property type="molecule type" value="Genomic_DNA"/>
</dbReference>
<organism evidence="1 2">
    <name type="scientific">Solilutibacter oculi</name>
    <dbReference type="NCBI Taxonomy" id="2698682"/>
    <lineage>
        <taxon>Bacteria</taxon>
        <taxon>Pseudomonadati</taxon>
        <taxon>Pseudomonadota</taxon>
        <taxon>Gammaproteobacteria</taxon>
        <taxon>Lysobacterales</taxon>
        <taxon>Lysobacteraceae</taxon>
        <taxon>Solilutibacter</taxon>
    </lineage>
</organism>
<dbReference type="KEGG" id="lue:DCD74_02460"/>
<evidence type="ECO:0000313" key="2">
    <source>
        <dbReference type="Proteomes" id="UP000251842"/>
    </source>
</evidence>
<dbReference type="InterPro" id="IPR006522">
    <property type="entry name" value="Phage_virion_morphogenesis"/>
</dbReference>
<dbReference type="RefSeq" id="WP_112925922.1">
    <property type="nucleotide sequence ID" value="NZ_CP029556.1"/>
</dbReference>
<protein>
    <recommendedName>
        <fullName evidence="3">Phage virion morphogenesis protein</fullName>
    </recommendedName>
</protein>
<reference evidence="2" key="1">
    <citation type="submission" date="2018-05" db="EMBL/GenBank/DDBJ databases">
        <title>Luteimonas pekinense sp. nov., isolated from human Meibomian gland secretions, Beijing, China.</title>
        <authorList>
            <person name="Wen T."/>
            <person name="Bai H."/>
            <person name="Lv H."/>
        </authorList>
    </citation>
    <scope>NUCLEOTIDE SEQUENCE [LARGE SCALE GENOMIC DNA]</scope>
    <source>
        <strain evidence="2">83-4</strain>
    </source>
</reference>
<dbReference type="AlphaFoldDB" id="A0A344J3U6"/>
<accession>A0A344J3U6</accession>
<gene>
    <name evidence="1" type="ORF">DCD74_02460</name>
</gene>
<dbReference type="Proteomes" id="UP000251842">
    <property type="component" value="Chromosome"/>
</dbReference>
<proteinExistence type="predicted"/>
<name>A0A344J3U6_9GAMM</name>
<evidence type="ECO:0008006" key="3">
    <source>
        <dbReference type="Google" id="ProtNLM"/>
    </source>
</evidence>
<sequence>MTDTILIQVEAERAERWFGELLRRSADLTGLMADIGETLLESTQARFTTGIAPDGTVWAPLRDGSGRTPLLDTGTMRDQIYPSHGSTWVELSATAKQARWHQEGTDGPYVIEPKNGKALAFGARATHLSGPGRGKEGPVNAREGAAHVVKKVTHPGLPARPFMGLSAADEEAIDTLAQSWLDLTPAGG</sequence>
<evidence type="ECO:0000313" key="1">
    <source>
        <dbReference type="EMBL" id="AXA83706.1"/>
    </source>
</evidence>
<keyword evidence="2" id="KW-1185">Reference proteome</keyword>
<dbReference type="Pfam" id="PF05069">
    <property type="entry name" value="Phage_tail_S"/>
    <property type="match status" value="1"/>
</dbReference>